<gene>
    <name evidence="4" type="ORF">SAMN05216553_102240</name>
</gene>
<dbReference type="AlphaFoldDB" id="A0A1G7MF71"/>
<comment type="similarity">
    <text evidence="1">Belongs to the prokaryotic/mitochondrial release factor family.</text>
</comment>
<dbReference type="Gene3D" id="3.30.160.20">
    <property type="match status" value="1"/>
</dbReference>
<feature type="region of interest" description="Disordered" evidence="2">
    <location>
        <begin position="127"/>
        <end position="169"/>
    </location>
</feature>
<organism evidence="4 5">
    <name type="scientific">Lentzea fradiae</name>
    <dbReference type="NCBI Taxonomy" id="200378"/>
    <lineage>
        <taxon>Bacteria</taxon>
        <taxon>Bacillati</taxon>
        <taxon>Actinomycetota</taxon>
        <taxon>Actinomycetes</taxon>
        <taxon>Pseudonocardiales</taxon>
        <taxon>Pseudonocardiaceae</taxon>
        <taxon>Lentzea</taxon>
    </lineage>
</organism>
<evidence type="ECO:0000259" key="3">
    <source>
        <dbReference type="Pfam" id="PF00472"/>
    </source>
</evidence>
<evidence type="ECO:0000313" key="4">
    <source>
        <dbReference type="EMBL" id="SDF59830.1"/>
    </source>
</evidence>
<evidence type="ECO:0000313" key="5">
    <source>
        <dbReference type="Proteomes" id="UP000199623"/>
    </source>
</evidence>
<keyword evidence="5" id="KW-1185">Reference proteome</keyword>
<proteinExistence type="inferred from homology"/>
<name>A0A1G7MF71_9PSEU</name>
<feature type="domain" description="Prokaryotic-type class I peptide chain release factors" evidence="3">
    <location>
        <begin position="40"/>
        <end position="162"/>
    </location>
</feature>
<protein>
    <submittedName>
        <fullName evidence="4">Ribosome-associated protein</fullName>
    </submittedName>
</protein>
<dbReference type="GO" id="GO:0003747">
    <property type="term" value="F:translation release factor activity"/>
    <property type="evidence" value="ECO:0007669"/>
    <property type="project" value="InterPro"/>
</dbReference>
<dbReference type="Proteomes" id="UP000199623">
    <property type="component" value="Unassembled WGS sequence"/>
</dbReference>
<evidence type="ECO:0000256" key="2">
    <source>
        <dbReference type="SAM" id="MobiDB-lite"/>
    </source>
</evidence>
<dbReference type="PANTHER" id="PTHR47814">
    <property type="entry name" value="PEPTIDYL-TRNA HYDROLASE ARFB"/>
    <property type="match status" value="1"/>
</dbReference>
<dbReference type="GO" id="GO:0072344">
    <property type="term" value="P:rescue of stalled ribosome"/>
    <property type="evidence" value="ECO:0007669"/>
    <property type="project" value="TreeGrafter"/>
</dbReference>
<dbReference type="PANTHER" id="PTHR47814:SF1">
    <property type="entry name" value="PEPTIDYL-TRNA HYDROLASE ARFB"/>
    <property type="match status" value="1"/>
</dbReference>
<evidence type="ECO:0000256" key="1">
    <source>
        <dbReference type="ARBA" id="ARBA00010835"/>
    </source>
</evidence>
<dbReference type="GO" id="GO:0004045">
    <property type="term" value="F:peptidyl-tRNA hydrolase activity"/>
    <property type="evidence" value="ECO:0007669"/>
    <property type="project" value="TreeGrafter"/>
</dbReference>
<dbReference type="STRING" id="200378.SAMN05216553_102240"/>
<dbReference type="GO" id="GO:0043022">
    <property type="term" value="F:ribosome binding"/>
    <property type="evidence" value="ECO:0007669"/>
    <property type="project" value="TreeGrafter"/>
</dbReference>
<dbReference type="InterPro" id="IPR000352">
    <property type="entry name" value="Pep_chain_release_fac_I"/>
</dbReference>
<reference evidence="5" key="1">
    <citation type="submission" date="2016-10" db="EMBL/GenBank/DDBJ databases">
        <authorList>
            <person name="Varghese N."/>
            <person name="Submissions S."/>
        </authorList>
    </citation>
    <scope>NUCLEOTIDE SEQUENCE [LARGE SCALE GENOMIC DNA]</scope>
    <source>
        <strain evidence="5">CGMCC 4.3506</strain>
    </source>
</reference>
<dbReference type="InterPro" id="IPR045853">
    <property type="entry name" value="Pep_chain_release_fac_I_sf"/>
</dbReference>
<dbReference type="EMBL" id="FNCC01000002">
    <property type="protein sequence ID" value="SDF59830.1"/>
    <property type="molecule type" value="Genomic_DNA"/>
</dbReference>
<dbReference type="Pfam" id="PF00472">
    <property type="entry name" value="RF-1"/>
    <property type="match status" value="1"/>
</dbReference>
<dbReference type="NCBIfam" id="NF006718">
    <property type="entry name" value="PRK09256.1"/>
    <property type="match status" value="1"/>
</dbReference>
<dbReference type="SUPFAM" id="SSF75620">
    <property type="entry name" value="Release factor"/>
    <property type="match status" value="1"/>
</dbReference>
<accession>A0A1G7MF71</accession>
<sequence length="169" mass="18405">MDRDREFAEFVDALIKIATLPGSPSNLDSMDDVTVTRTLVLPASELRERFSRSGGPGGQGVNTADSRVELSFDVAASPSIPEHLKARMLDRLGNRLVDGVLTIAASEHRAQLQNRAAARERLAAVLRAAAAPPPPMRKPTKPTRGSKERRIAGKKRRAETKRGRSGSWD</sequence>